<evidence type="ECO:0000256" key="5">
    <source>
        <dbReference type="SAM" id="MobiDB-lite"/>
    </source>
</evidence>
<proteinExistence type="predicted"/>
<dbReference type="GO" id="GO:0034993">
    <property type="term" value="C:meiotic nuclear membrane microtubule tethering complex"/>
    <property type="evidence" value="ECO:0007669"/>
    <property type="project" value="TreeGrafter"/>
</dbReference>
<accession>A0A9P6FVU5</accession>
<comment type="caution">
    <text evidence="7">The sequence shown here is derived from an EMBL/GenBank/DDBJ whole genome shotgun (WGS) entry which is preliminary data.</text>
</comment>
<dbReference type="Pfam" id="PF07738">
    <property type="entry name" value="Sad1_UNC"/>
    <property type="match status" value="2"/>
</dbReference>
<feature type="compositionally biased region" description="Polar residues" evidence="5">
    <location>
        <begin position="624"/>
        <end position="633"/>
    </location>
</feature>
<gene>
    <name evidence="7" type="ORF">BGW38_000328</name>
</gene>
<evidence type="ECO:0000259" key="6">
    <source>
        <dbReference type="PROSITE" id="PS51469"/>
    </source>
</evidence>
<reference evidence="7" key="1">
    <citation type="journal article" date="2020" name="Fungal Divers.">
        <title>Resolving the Mortierellaceae phylogeny through synthesis of multi-gene phylogenetics and phylogenomics.</title>
        <authorList>
            <person name="Vandepol N."/>
            <person name="Liber J."/>
            <person name="Desiro A."/>
            <person name="Na H."/>
            <person name="Kennedy M."/>
            <person name="Barry K."/>
            <person name="Grigoriev I.V."/>
            <person name="Miller A.N."/>
            <person name="O'Donnell K."/>
            <person name="Stajich J.E."/>
            <person name="Bonito G."/>
        </authorList>
    </citation>
    <scope>NUCLEOTIDE SEQUENCE</scope>
    <source>
        <strain evidence="7">KOD1015</strain>
    </source>
</reference>
<sequence>MTNLQFQKESPSQRHGSQKVRKARKSRKECTDPTADTSTAPVSTQAQHEDHIEATNFDPEQLYLLKDHSAVFQNSQCYDFEDEDDREYYKLESMVARLEDDVTCEYGLENGRLEVLGLWGESKDQEGEQRIQDERTHFRRSLKVMINTRLTRRCFPHSRRPLVEARISKRYSRCQRHIGYTSDEDTLSGNSGEEQNCPTCEAIEGILGFSSSQEPIWRDDTCNPARSATLSCLFSPRILVRAVLVTFLFWMLHKMELMEYVYRVESPHGFCNHNRPTSLVGYTCNMARHIHCNFDQAKGFKHRRSDTNPERDVTMAPVSAAPLTFSNIAGKSSISSEMWSELAQVFVTKESQRTEIQQEIDTQLQRMQESKECNNPEFSKSRPKNKETNCPTSYQCLYSLVKMRYNNLWPRLALKVPQESGVQRLQEDTPSIDTAFIPRAIKDNLASRDYALHSSGARILRTLTWTSYFAPTITYGNNTFLRWIAPWLSSQLQSTVKRQPPELAISPGIFPGECWAMKGAYGQIAIKLARRVVITGVTIEHADPSTVLDEGTAPKEIEVWGLDTPTKSILLTSFLQEQLGDHGSSSARYPLYPGALLLGTVVFKAPNARGIDNQEESRHKPEKTSFSPKGTTSQTFAISSSMQRGASTVVIFRIKSNWGHPQFTCLYKAQVHGLEEAPPERVKLQ</sequence>
<dbReference type="InterPro" id="IPR012919">
    <property type="entry name" value="SUN_dom"/>
</dbReference>
<feature type="region of interest" description="Disordered" evidence="5">
    <location>
        <begin position="1"/>
        <end position="48"/>
    </location>
</feature>
<keyword evidence="3" id="KW-1133">Transmembrane helix</keyword>
<dbReference type="PROSITE" id="PS51469">
    <property type="entry name" value="SUN"/>
    <property type="match status" value="1"/>
</dbReference>
<evidence type="ECO:0000313" key="7">
    <source>
        <dbReference type="EMBL" id="KAF9582334.1"/>
    </source>
</evidence>
<dbReference type="PANTHER" id="PTHR12911">
    <property type="entry name" value="SAD1/UNC-84-LIKE PROTEIN-RELATED"/>
    <property type="match status" value="1"/>
</dbReference>
<keyword evidence="2" id="KW-0812">Transmembrane</keyword>
<dbReference type="PANTHER" id="PTHR12911:SF8">
    <property type="entry name" value="KLAROID PROTEIN-RELATED"/>
    <property type="match status" value="1"/>
</dbReference>
<evidence type="ECO:0000256" key="1">
    <source>
        <dbReference type="ARBA" id="ARBA00004370"/>
    </source>
</evidence>
<evidence type="ECO:0000256" key="2">
    <source>
        <dbReference type="ARBA" id="ARBA00022692"/>
    </source>
</evidence>
<feature type="compositionally biased region" description="Basic residues" evidence="5">
    <location>
        <begin position="16"/>
        <end position="27"/>
    </location>
</feature>
<comment type="subcellular location">
    <subcellularLocation>
        <location evidence="1">Membrane</location>
    </subcellularLocation>
</comment>
<feature type="region of interest" description="Disordered" evidence="5">
    <location>
        <begin position="609"/>
        <end position="633"/>
    </location>
</feature>
<dbReference type="InterPro" id="IPR045119">
    <property type="entry name" value="SUN1-5"/>
</dbReference>
<protein>
    <recommendedName>
        <fullName evidence="6">SUN domain-containing protein</fullName>
    </recommendedName>
</protein>
<dbReference type="EMBL" id="JAABOA010001088">
    <property type="protein sequence ID" value="KAF9582334.1"/>
    <property type="molecule type" value="Genomic_DNA"/>
</dbReference>
<dbReference type="GO" id="GO:0043495">
    <property type="term" value="F:protein-membrane adaptor activity"/>
    <property type="evidence" value="ECO:0007669"/>
    <property type="project" value="TreeGrafter"/>
</dbReference>
<keyword evidence="8" id="KW-1185">Reference proteome</keyword>
<name>A0A9P6FVU5_9FUNG</name>
<dbReference type="Proteomes" id="UP000780801">
    <property type="component" value="Unassembled WGS sequence"/>
</dbReference>
<evidence type="ECO:0000256" key="4">
    <source>
        <dbReference type="ARBA" id="ARBA00023136"/>
    </source>
</evidence>
<organism evidence="7 8">
    <name type="scientific">Lunasporangiospora selenospora</name>
    <dbReference type="NCBI Taxonomy" id="979761"/>
    <lineage>
        <taxon>Eukaryota</taxon>
        <taxon>Fungi</taxon>
        <taxon>Fungi incertae sedis</taxon>
        <taxon>Mucoromycota</taxon>
        <taxon>Mortierellomycotina</taxon>
        <taxon>Mortierellomycetes</taxon>
        <taxon>Mortierellales</taxon>
        <taxon>Mortierellaceae</taxon>
        <taxon>Lunasporangiospora</taxon>
    </lineage>
</organism>
<feature type="compositionally biased region" description="Polar residues" evidence="5">
    <location>
        <begin position="1"/>
        <end position="15"/>
    </location>
</feature>
<feature type="domain" description="SUN" evidence="6">
    <location>
        <begin position="456"/>
        <end position="676"/>
    </location>
</feature>
<keyword evidence="4" id="KW-0472">Membrane</keyword>
<feature type="region of interest" description="Disordered" evidence="5">
    <location>
        <begin position="366"/>
        <end position="388"/>
    </location>
</feature>
<evidence type="ECO:0000256" key="3">
    <source>
        <dbReference type="ARBA" id="ARBA00022989"/>
    </source>
</evidence>
<evidence type="ECO:0000313" key="8">
    <source>
        <dbReference type="Proteomes" id="UP000780801"/>
    </source>
</evidence>
<dbReference type="OrthoDB" id="342281at2759"/>
<dbReference type="Gene3D" id="2.60.120.260">
    <property type="entry name" value="Galactose-binding domain-like"/>
    <property type="match status" value="1"/>
</dbReference>
<dbReference type="AlphaFoldDB" id="A0A9P6FVU5"/>
<feature type="compositionally biased region" description="Polar residues" evidence="5">
    <location>
        <begin position="34"/>
        <end position="46"/>
    </location>
</feature>